<proteinExistence type="predicted"/>
<dbReference type="PANTHER" id="PTHR48094">
    <property type="entry name" value="PROTEIN/NUCLEIC ACID DEGLYCASE DJ-1-RELATED"/>
    <property type="match status" value="1"/>
</dbReference>
<protein>
    <submittedName>
        <fullName evidence="3">DJ-1/PfpI family protein</fullName>
    </submittedName>
</protein>
<sequence length="227" mass="23502">MKTTGTTPAPSATSAPCVPSAPTPRPVHLAVYDTYADWETGHTTAHLTQRGHRVRTVGFAAGASVTTMGGVRIQPDLALADLSPEDSSLLILTGASLWDSGDELAPFAAKAREFLAAGVPVAAICGATAGLAREGLLDAYAHTSAAAAYLARQPGYAGTGRYVEADAVTDGDLITAGPTEPVAFAREVFARLDVYGPEVLDAWYRLFHDSDASAFPVLMAAAERGDA</sequence>
<dbReference type="InterPro" id="IPR002818">
    <property type="entry name" value="DJ-1/PfpI"/>
</dbReference>
<dbReference type="InterPro" id="IPR050325">
    <property type="entry name" value="Prot/Nucl_acid_deglycase"/>
</dbReference>
<feature type="compositionally biased region" description="Low complexity" evidence="1">
    <location>
        <begin position="1"/>
        <end position="18"/>
    </location>
</feature>
<organism evidence="3 4">
    <name type="scientific">Streptomyces flavotricini</name>
    <dbReference type="NCBI Taxonomy" id="66888"/>
    <lineage>
        <taxon>Bacteria</taxon>
        <taxon>Bacillati</taxon>
        <taxon>Actinomycetota</taxon>
        <taxon>Actinomycetes</taxon>
        <taxon>Kitasatosporales</taxon>
        <taxon>Streptomycetaceae</taxon>
        <taxon>Streptomyces</taxon>
    </lineage>
</organism>
<name>A0ABS8E7K0_9ACTN</name>
<feature type="domain" description="DJ-1/PfpI" evidence="2">
    <location>
        <begin position="27"/>
        <end position="189"/>
    </location>
</feature>
<comment type="caution">
    <text evidence="3">The sequence shown here is derived from an EMBL/GenBank/DDBJ whole genome shotgun (WGS) entry which is preliminary data.</text>
</comment>
<dbReference type="Pfam" id="PF01965">
    <property type="entry name" value="DJ-1_PfpI"/>
    <property type="match status" value="1"/>
</dbReference>
<keyword evidence="4" id="KW-1185">Reference proteome</keyword>
<dbReference type="EMBL" id="JAINUL010000001">
    <property type="protein sequence ID" value="MCC0096938.1"/>
    <property type="molecule type" value="Genomic_DNA"/>
</dbReference>
<feature type="region of interest" description="Disordered" evidence="1">
    <location>
        <begin position="1"/>
        <end position="23"/>
    </location>
</feature>
<gene>
    <name evidence="3" type="ORF">K7B10_19505</name>
</gene>
<dbReference type="Gene3D" id="3.40.50.880">
    <property type="match status" value="1"/>
</dbReference>
<dbReference type="SUPFAM" id="SSF52317">
    <property type="entry name" value="Class I glutamine amidotransferase-like"/>
    <property type="match status" value="1"/>
</dbReference>
<accession>A0ABS8E7K0</accession>
<evidence type="ECO:0000259" key="2">
    <source>
        <dbReference type="Pfam" id="PF01965"/>
    </source>
</evidence>
<dbReference type="Proteomes" id="UP001520654">
    <property type="component" value="Unassembled WGS sequence"/>
</dbReference>
<dbReference type="InterPro" id="IPR029062">
    <property type="entry name" value="Class_I_gatase-like"/>
</dbReference>
<dbReference type="PANTHER" id="PTHR48094:SF19">
    <property type="entry name" value="DJ-1_PFPI DOMAIN-CONTAINING PROTEIN"/>
    <property type="match status" value="1"/>
</dbReference>
<evidence type="ECO:0000256" key="1">
    <source>
        <dbReference type="SAM" id="MobiDB-lite"/>
    </source>
</evidence>
<reference evidence="3 4" key="1">
    <citation type="submission" date="2021-08" db="EMBL/GenBank/DDBJ databases">
        <title>Genomic Architecture of Streptomyces flavotricini NGL1 and Streptomyces erythrochromogenes HMS4 With Differential Plant Beneficial attributes and laccase production capabilities.</title>
        <authorList>
            <person name="Salwan R."/>
            <person name="Kaur R."/>
            <person name="Sharma V."/>
        </authorList>
    </citation>
    <scope>NUCLEOTIDE SEQUENCE [LARGE SCALE GENOMIC DNA]</scope>
    <source>
        <strain evidence="3 4">NGL1</strain>
    </source>
</reference>
<evidence type="ECO:0000313" key="3">
    <source>
        <dbReference type="EMBL" id="MCC0096938.1"/>
    </source>
</evidence>
<evidence type="ECO:0000313" key="4">
    <source>
        <dbReference type="Proteomes" id="UP001520654"/>
    </source>
</evidence>